<reference evidence="2" key="1">
    <citation type="submission" date="2016-10" db="EMBL/GenBank/DDBJ databases">
        <authorList>
            <person name="Varghese N."/>
            <person name="Submissions S."/>
        </authorList>
    </citation>
    <scope>NUCLEOTIDE SEQUENCE [LARGE SCALE GENOMIC DNA]</scope>
    <source>
        <strain evidence="2">DSM 18733</strain>
    </source>
</reference>
<dbReference type="OrthoDB" id="1432556at2"/>
<dbReference type="Gene3D" id="1.25.40.10">
    <property type="entry name" value="Tetratricopeptide repeat domain"/>
    <property type="match status" value="1"/>
</dbReference>
<dbReference type="EMBL" id="FOAF01000010">
    <property type="protein sequence ID" value="SEM31699.1"/>
    <property type="molecule type" value="Genomic_DNA"/>
</dbReference>
<dbReference type="STRING" id="407022.SAMN05661044_04845"/>
<dbReference type="RefSeq" id="WP_139202327.1">
    <property type="nucleotide sequence ID" value="NZ_FOAF01000010.1"/>
</dbReference>
<keyword evidence="2" id="KW-1185">Reference proteome</keyword>
<dbReference type="Proteomes" id="UP000199421">
    <property type="component" value="Unassembled WGS sequence"/>
</dbReference>
<accession>A0A1H7XF75</accession>
<gene>
    <name evidence="1" type="ORF">SAMN05661044_04845</name>
</gene>
<evidence type="ECO:0000313" key="2">
    <source>
        <dbReference type="Proteomes" id="UP000199421"/>
    </source>
</evidence>
<dbReference type="AlphaFoldDB" id="A0A1H7XF75"/>
<dbReference type="InterPro" id="IPR011990">
    <property type="entry name" value="TPR-like_helical_dom_sf"/>
</dbReference>
<name>A0A1H7XF75_OLID1</name>
<sequence length="170" mass="19794">MMTSKARLGVVVLALILLAYTIYAKAYQLTALMACLIGYTIWSYYRDGTVLLASEAFKKKQYDQARSLLADIKNPNYLRKKRRNYYEFISGSLDLQLLDYESAERHFQIASLLPFRRKSDKALIFVNLANLNLRKKDYDRVKAYLEKVKGLDVSSRIMHIVNRIENEIPK</sequence>
<protein>
    <recommendedName>
        <fullName evidence="3">Tetratricopeptide repeat-containing protein</fullName>
    </recommendedName>
</protein>
<evidence type="ECO:0008006" key="3">
    <source>
        <dbReference type="Google" id="ProtNLM"/>
    </source>
</evidence>
<evidence type="ECO:0000313" key="1">
    <source>
        <dbReference type="EMBL" id="SEM31699.1"/>
    </source>
</evidence>
<proteinExistence type="predicted"/>
<organism evidence="1 2">
    <name type="scientific">Olivibacter domesticus</name>
    <name type="common">Pseudosphingobacterium domesticum</name>
    <dbReference type="NCBI Taxonomy" id="407022"/>
    <lineage>
        <taxon>Bacteria</taxon>
        <taxon>Pseudomonadati</taxon>
        <taxon>Bacteroidota</taxon>
        <taxon>Sphingobacteriia</taxon>
        <taxon>Sphingobacteriales</taxon>
        <taxon>Sphingobacteriaceae</taxon>
        <taxon>Olivibacter</taxon>
    </lineage>
</organism>